<feature type="domain" description="RNA polymerase sigma-70 region 2" evidence="7">
    <location>
        <begin position="59"/>
        <end position="119"/>
    </location>
</feature>
<keyword evidence="2" id="KW-0805">Transcription regulation</keyword>
<dbReference type="Gene3D" id="1.10.10.10">
    <property type="entry name" value="Winged helix-like DNA-binding domain superfamily/Winged helix DNA-binding domain"/>
    <property type="match status" value="1"/>
</dbReference>
<dbReference type="PANTHER" id="PTHR43133:SF58">
    <property type="entry name" value="ECF RNA POLYMERASE SIGMA FACTOR SIGD"/>
    <property type="match status" value="1"/>
</dbReference>
<evidence type="ECO:0000313" key="9">
    <source>
        <dbReference type="EMBL" id="GMA38481.1"/>
    </source>
</evidence>
<dbReference type="InterPro" id="IPR014284">
    <property type="entry name" value="RNA_pol_sigma-70_dom"/>
</dbReference>
<feature type="region of interest" description="Disordered" evidence="6">
    <location>
        <begin position="1"/>
        <end position="21"/>
    </location>
</feature>
<evidence type="ECO:0000256" key="6">
    <source>
        <dbReference type="SAM" id="MobiDB-lite"/>
    </source>
</evidence>
<organism evidence="9 10">
    <name type="scientific">Mobilicoccus caccae</name>
    <dbReference type="NCBI Taxonomy" id="1859295"/>
    <lineage>
        <taxon>Bacteria</taxon>
        <taxon>Bacillati</taxon>
        <taxon>Actinomycetota</taxon>
        <taxon>Actinomycetes</taxon>
        <taxon>Micrococcales</taxon>
        <taxon>Dermatophilaceae</taxon>
        <taxon>Mobilicoccus</taxon>
    </lineage>
</organism>
<dbReference type="InterPro" id="IPR013325">
    <property type="entry name" value="RNA_pol_sigma_r2"/>
</dbReference>
<evidence type="ECO:0000256" key="4">
    <source>
        <dbReference type="ARBA" id="ARBA00023125"/>
    </source>
</evidence>
<dbReference type="InterPro" id="IPR039425">
    <property type="entry name" value="RNA_pol_sigma-70-like"/>
</dbReference>
<dbReference type="SUPFAM" id="SSF88659">
    <property type="entry name" value="Sigma3 and sigma4 domains of RNA polymerase sigma factors"/>
    <property type="match status" value="1"/>
</dbReference>
<dbReference type="Proteomes" id="UP001157126">
    <property type="component" value="Unassembled WGS sequence"/>
</dbReference>
<evidence type="ECO:0000313" key="10">
    <source>
        <dbReference type="Proteomes" id="UP001157126"/>
    </source>
</evidence>
<dbReference type="PANTHER" id="PTHR43133">
    <property type="entry name" value="RNA POLYMERASE ECF-TYPE SIGMA FACTO"/>
    <property type="match status" value="1"/>
</dbReference>
<evidence type="ECO:0000256" key="2">
    <source>
        <dbReference type="ARBA" id="ARBA00023015"/>
    </source>
</evidence>
<keyword evidence="4" id="KW-0238">DNA-binding</keyword>
<dbReference type="CDD" id="cd06171">
    <property type="entry name" value="Sigma70_r4"/>
    <property type="match status" value="1"/>
</dbReference>
<keyword evidence="5" id="KW-0804">Transcription</keyword>
<dbReference type="Gene3D" id="1.10.1740.10">
    <property type="match status" value="1"/>
</dbReference>
<evidence type="ECO:0000256" key="3">
    <source>
        <dbReference type="ARBA" id="ARBA00023082"/>
    </source>
</evidence>
<dbReference type="EMBL" id="BSUO01000001">
    <property type="protein sequence ID" value="GMA38481.1"/>
    <property type="molecule type" value="Genomic_DNA"/>
</dbReference>
<reference evidence="10" key="1">
    <citation type="journal article" date="2019" name="Int. J. Syst. Evol. Microbiol.">
        <title>The Global Catalogue of Microorganisms (GCM) 10K type strain sequencing project: providing services to taxonomists for standard genome sequencing and annotation.</title>
        <authorList>
            <consortium name="The Broad Institute Genomics Platform"/>
            <consortium name="The Broad Institute Genome Sequencing Center for Infectious Disease"/>
            <person name="Wu L."/>
            <person name="Ma J."/>
        </authorList>
    </citation>
    <scope>NUCLEOTIDE SEQUENCE [LARGE SCALE GENOMIC DNA]</scope>
    <source>
        <strain evidence="10">NBRC 113072</strain>
    </source>
</reference>
<dbReference type="InterPro" id="IPR013324">
    <property type="entry name" value="RNA_pol_sigma_r3/r4-like"/>
</dbReference>
<evidence type="ECO:0000259" key="8">
    <source>
        <dbReference type="Pfam" id="PF08281"/>
    </source>
</evidence>
<dbReference type="InterPro" id="IPR036388">
    <property type="entry name" value="WH-like_DNA-bd_sf"/>
</dbReference>
<protein>
    <submittedName>
        <fullName evidence="9">RNA polymerase sigma factor ShbA</fullName>
    </submittedName>
</protein>
<evidence type="ECO:0000256" key="1">
    <source>
        <dbReference type="ARBA" id="ARBA00010641"/>
    </source>
</evidence>
<comment type="similarity">
    <text evidence="1">Belongs to the sigma-70 factor family. ECF subfamily.</text>
</comment>
<dbReference type="Pfam" id="PF04542">
    <property type="entry name" value="Sigma70_r2"/>
    <property type="match status" value="1"/>
</dbReference>
<dbReference type="NCBIfam" id="TIGR02937">
    <property type="entry name" value="sigma70-ECF"/>
    <property type="match status" value="1"/>
</dbReference>
<proteinExistence type="inferred from homology"/>
<dbReference type="InterPro" id="IPR007627">
    <property type="entry name" value="RNA_pol_sigma70_r2"/>
</dbReference>
<sequence>MTVPLRPLLAGTGGSQEDVTQPTSDAMTRMTAASPLAELVPAAMGGDTAALEALMLAVRERAFRYARARLGRFPQAAGAAEDAAQEVCIAVLTSLSRYDERGVPFEAYVYSICARKVADVQRSMFRQPVPTDEVPDRADLDAGPEELVVAGSQADEAWELMQSLPDHQRELLTLRVAVGLSAEETASSLGMTAGAVRVAQHRALARLREMFHKRQGEA</sequence>
<dbReference type="Pfam" id="PF08281">
    <property type="entry name" value="Sigma70_r4_2"/>
    <property type="match status" value="1"/>
</dbReference>
<feature type="domain" description="RNA polymerase sigma factor 70 region 4 type 2" evidence="8">
    <location>
        <begin position="156"/>
        <end position="207"/>
    </location>
</feature>
<keyword evidence="3" id="KW-0731">Sigma factor</keyword>
<comment type="caution">
    <text evidence="9">The sequence shown here is derived from an EMBL/GenBank/DDBJ whole genome shotgun (WGS) entry which is preliminary data.</text>
</comment>
<gene>
    <name evidence="9" type="ORF">GCM10025883_05260</name>
</gene>
<keyword evidence="10" id="KW-1185">Reference proteome</keyword>
<accession>A0ABQ6IM21</accession>
<dbReference type="SUPFAM" id="SSF88946">
    <property type="entry name" value="Sigma2 domain of RNA polymerase sigma factors"/>
    <property type="match status" value="1"/>
</dbReference>
<dbReference type="NCBIfam" id="NF007230">
    <property type="entry name" value="PRK09648.1"/>
    <property type="match status" value="1"/>
</dbReference>
<evidence type="ECO:0000256" key="5">
    <source>
        <dbReference type="ARBA" id="ARBA00023163"/>
    </source>
</evidence>
<evidence type="ECO:0000259" key="7">
    <source>
        <dbReference type="Pfam" id="PF04542"/>
    </source>
</evidence>
<name>A0ABQ6IM21_9MICO</name>
<dbReference type="InterPro" id="IPR013249">
    <property type="entry name" value="RNA_pol_sigma70_r4_t2"/>
</dbReference>